<keyword evidence="5" id="KW-0479">Metal-binding</keyword>
<accession>A0A9D1AQV6</accession>
<dbReference type="SUPFAM" id="SSF56821">
    <property type="entry name" value="Prismane protein-like"/>
    <property type="match status" value="1"/>
</dbReference>
<keyword evidence="6" id="KW-0408">Iron</keyword>
<dbReference type="GO" id="GO:0006084">
    <property type="term" value="P:acetyl-CoA metabolic process"/>
    <property type="evidence" value="ECO:0007669"/>
    <property type="project" value="InterPro"/>
</dbReference>
<dbReference type="NCBIfam" id="NF040764">
    <property type="entry name" value="CODH_ACS_al_bet"/>
    <property type="match status" value="1"/>
</dbReference>
<evidence type="ECO:0000313" key="11">
    <source>
        <dbReference type="Proteomes" id="UP000824239"/>
    </source>
</evidence>
<dbReference type="AlphaFoldDB" id="A0A9D1AQV6"/>
<dbReference type="InterPro" id="IPR038571">
    <property type="entry name" value="CO_DH/Ac-CoA_synth_bsu_3_sf"/>
</dbReference>
<dbReference type="PANTHER" id="PTHR42281:SF1">
    <property type="entry name" value="ACETYL-COA DECARBONYLASE_SYNTHASE COMPLEX SUBUNIT BETA 1"/>
    <property type="match status" value="1"/>
</dbReference>
<keyword evidence="4" id="KW-0808">Transferase</keyword>
<dbReference type="Gene3D" id="3.40.50.2030">
    <property type="match status" value="1"/>
</dbReference>
<dbReference type="NCBIfam" id="NF007078">
    <property type="entry name" value="PRK09529.1"/>
    <property type="match status" value="1"/>
</dbReference>
<keyword evidence="7" id="KW-0411">Iron-sulfur</keyword>
<gene>
    <name evidence="10" type="primary">cdhC</name>
    <name evidence="10" type="ORF">IAA53_00790</name>
</gene>
<evidence type="ECO:0000256" key="7">
    <source>
        <dbReference type="ARBA" id="ARBA00023014"/>
    </source>
</evidence>
<dbReference type="Gene3D" id="3.30.1650.10">
    <property type="entry name" value="Bifunctional carbon monoxide dehydrogenase/acetyl-coa synthase(codh/acs), Chain M, domain 3"/>
    <property type="match status" value="1"/>
</dbReference>
<dbReference type="Gene3D" id="3.40.970.20">
    <property type="entry name" value="Carbon monoxide dehydrogenase alpha subunit. Chain D, domain 4"/>
    <property type="match status" value="1"/>
</dbReference>
<reference evidence="10" key="1">
    <citation type="submission" date="2020-10" db="EMBL/GenBank/DDBJ databases">
        <authorList>
            <person name="Gilroy R."/>
        </authorList>
    </citation>
    <scope>NUCLEOTIDE SEQUENCE</scope>
    <source>
        <strain evidence="10">ChiBcec15-4380</strain>
    </source>
</reference>
<dbReference type="InterPro" id="IPR045822">
    <property type="entry name" value="ACS_CODH_B_C"/>
</dbReference>
<organism evidence="10 11">
    <name type="scientific">Candidatus Avoscillospira avicola</name>
    <dbReference type="NCBI Taxonomy" id="2840706"/>
    <lineage>
        <taxon>Bacteria</taxon>
        <taxon>Bacillati</taxon>
        <taxon>Bacillota</taxon>
        <taxon>Clostridia</taxon>
        <taxon>Eubacteriales</taxon>
        <taxon>Oscillospiraceae</taxon>
        <taxon>Oscillospiraceae incertae sedis</taxon>
        <taxon>Candidatus Avoscillospira</taxon>
    </lineage>
</organism>
<reference evidence="10" key="2">
    <citation type="journal article" date="2021" name="PeerJ">
        <title>Extensive microbial diversity within the chicken gut microbiome revealed by metagenomics and culture.</title>
        <authorList>
            <person name="Gilroy R."/>
            <person name="Ravi A."/>
            <person name="Getino M."/>
            <person name="Pursley I."/>
            <person name="Horton D.L."/>
            <person name="Alikhan N.F."/>
            <person name="Baker D."/>
            <person name="Gharbi K."/>
            <person name="Hall N."/>
            <person name="Watson M."/>
            <person name="Adriaenssens E.M."/>
            <person name="Foster-Nyarko E."/>
            <person name="Jarju S."/>
            <person name="Secka A."/>
            <person name="Antonio M."/>
            <person name="Oren A."/>
            <person name="Chaudhuri R.R."/>
            <person name="La Ragione R."/>
            <person name="Hildebrand F."/>
            <person name="Pallen M.J."/>
        </authorList>
    </citation>
    <scope>NUCLEOTIDE SEQUENCE</scope>
    <source>
        <strain evidence="10">ChiBcec15-4380</strain>
    </source>
</reference>
<dbReference type="GO" id="GO:0043885">
    <property type="term" value="F:anaerobic carbon-monoxide dehydrogenase activity"/>
    <property type="evidence" value="ECO:0007669"/>
    <property type="project" value="InterPro"/>
</dbReference>
<dbReference type="InterPro" id="IPR041350">
    <property type="entry name" value="CODH_A_N"/>
</dbReference>
<name>A0A9D1AQV6_9FIRM</name>
<evidence type="ECO:0000256" key="5">
    <source>
        <dbReference type="ARBA" id="ARBA00022723"/>
    </source>
</evidence>
<evidence type="ECO:0000256" key="4">
    <source>
        <dbReference type="ARBA" id="ARBA00022679"/>
    </source>
</evidence>
<evidence type="ECO:0000256" key="1">
    <source>
        <dbReference type="ARBA" id="ARBA00012244"/>
    </source>
</evidence>
<dbReference type="NCBIfam" id="TIGR00316">
    <property type="entry name" value="cdhC"/>
    <property type="match status" value="1"/>
</dbReference>
<keyword evidence="2" id="KW-0004">4Fe-4S</keyword>
<dbReference type="GO" id="GO:0043884">
    <property type="term" value="F:CO-methylating acetyl-CoA synthase activity"/>
    <property type="evidence" value="ECO:0007669"/>
    <property type="project" value="UniProtKB-EC"/>
</dbReference>
<evidence type="ECO:0000256" key="6">
    <source>
        <dbReference type="ARBA" id="ARBA00023004"/>
    </source>
</evidence>
<dbReference type="EC" id="2.3.1.169" evidence="1"/>
<dbReference type="GO" id="GO:0051539">
    <property type="term" value="F:4 iron, 4 sulfur cluster binding"/>
    <property type="evidence" value="ECO:0007669"/>
    <property type="project" value="UniProtKB-KW"/>
</dbReference>
<evidence type="ECO:0000256" key="3">
    <source>
        <dbReference type="ARBA" id="ARBA00022596"/>
    </source>
</evidence>
<dbReference type="NCBIfam" id="NF003379">
    <property type="entry name" value="PRK04456.1"/>
    <property type="match status" value="1"/>
</dbReference>
<dbReference type="Pfam" id="PF03598">
    <property type="entry name" value="CdhC"/>
    <property type="match status" value="1"/>
</dbReference>
<dbReference type="PANTHER" id="PTHR42281">
    <property type="match status" value="1"/>
</dbReference>
<dbReference type="EMBL" id="DVHE01000007">
    <property type="protein sequence ID" value="HIR49818.1"/>
    <property type="molecule type" value="Genomic_DNA"/>
</dbReference>
<dbReference type="Pfam" id="PF18537">
    <property type="entry name" value="CODH_A_N"/>
    <property type="match status" value="1"/>
</dbReference>
<feature type="domain" description="Carbon monoxide dehydrogenase subunit alpha ,N-terminal" evidence="8">
    <location>
        <begin position="21"/>
        <end position="100"/>
    </location>
</feature>
<evidence type="ECO:0000313" key="10">
    <source>
        <dbReference type="EMBL" id="HIR49818.1"/>
    </source>
</evidence>
<dbReference type="Gene3D" id="3.40.1470.10">
    <property type="entry name" value="Bifunctional carbon monoxide dehydrogenase/acetyl-coa synthase(codh/acs), Chain M, domain 5"/>
    <property type="match status" value="1"/>
</dbReference>
<proteinExistence type="predicted"/>
<dbReference type="InterPro" id="IPR016099">
    <property type="entry name" value="Prismane-like_a/b-sand"/>
</dbReference>
<sequence length="712" mass="78453">MALFERVFRGSDEMFAKAEADVNQLVAELGADAPLAMPSTAYYLACIYAYIGKKVTTVGELQAALQDVKAMMLREPRTNSIFSSGVGTAIAAEMIEACKYARSAAPYEGTHYHGHFVDAEVRELGVPLVTGDIPGFVVMIGPAPSAEEAVETIKGYQSRGIFVFLIGGIIEQAVEKGVSMGFPVRVVPVGEDIWAVGHVISLVVRAAMIFGNIQPGDWDGFHKYTFDRINAFVNAYKPVNDITVACGAGAIKMGFPVITNDHDDMWAVPKSLIIYDNTQDWIDTSLEARGIKLKITKIDIPVAYSSAFEGEIIRRGDMQIEIDGSRKDCFELVRTKDASEIEDHKIEVVGPEMDEFEVGAKISLSYTVEVAGKTMQPDFEPVFERKIHQFLNCVEGLMHTGQRDMIRIRVSKADFEAGFRFKHIGEVLYAKIKSEFDTVVDKCQVRIVVGDEANAELRKEANEVFNARDERLKTMTDESVPVFYSCIMCQAFSPSHVCIVTPERLGLCGAVSWLDAKATNELDPQGPCQVVTKERCIDERTGRYEDVDEAVAEYSHGALEHVTLYSLLEDPMTSCGCFECICGIEPCSMGVVITCREYAGMTPLGMTFSEMASMTGGGVQTPGFMGHGKHYIASKKFLKAEGGVVRLVWLPKDLKDQIRDKLNETAKELFDIDNFADMVADETSCPNGDPEELMTFLSEVGHPVLGLEPLDM</sequence>
<keyword evidence="3" id="KW-0533">Nickel</keyword>
<dbReference type="GO" id="GO:0046872">
    <property type="term" value="F:metal ion binding"/>
    <property type="evidence" value="ECO:0007669"/>
    <property type="project" value="UniProtKB-KW"/>
</dbReference>
<dbReference type="Gene3D" id="1.10.8.190">
    <property type="entry name" value="Carbon monoxide dehydrogenase alpha subunit. Chain M, domain 1"/>
    <property type="match status" value="1"/>
</dbReference>
<evidence type="ECO:0000256" key="2">
    <source>
        <dbReference type="ARBA" id="ARBA00022485"/>
    </source>
</evidence>
<evidence type="ECO:0000259" key="8">
    <source>
        <dbReference type="Pfam" id="PF18537"/>
    </source>
</evidence>
<dbReference type="Pfam" id="PF19436">
    <property type="entry name" value="ACS_CODH_B_C"/>
    <property type="match status" value="1"/>
</dbReference>
<dbReference type="Proteomes" id="UP000824239">
    <property type="component" value="Unassembled WGS sequence"/>
</dbReference>
<feature type="domain" description="CO dehydrogenase/acetyl-CoA synthase complex beta subunit C-terminal" evidence="9">
    <location>
        <begin position="465"/>
        <end position="710"/>
    </location>
</feature>
<comment type="caution">
    <text evidence="10">The sequence shown here is derived from an EMBL/GenBank/DDBJ whole genome shotgun (WGS) entry which is preliminary data.</text>
</comment>
<dbReference type="InterPro" id="IPR004461">
    <property type="entry name" value="CO_DH/Ac-CoA_synth_bsu"/>
</dbReference>
<dbReference type="InterPro" id="IPR011254">
    <property type="entry name" value="Prismane-like_sf"/>
</dbReference>
<protein>
    <recommendedName>
        <fullName evidence="1">CO-methylating acetyl-CoA synthase</fullName>
        <ecNumber evidence="1">2.3.1.169</ecNumber>
    </recommendedName>
</protein>
<evidence type="ECO:0000259" key="9">
    <source>
        <dbReference type="Pfam" id="PF19436"/>
    </source>
</evidence>